<feature type="domain" description="Tim44-like" evidence="3">
    <location>
        <begin position="191"/>
        <end position="336"/>
    </location>
</feature>
<dbReference type="InParanoid" id="Q2LX56"/>
<dbReference type="KEGG" id="sat:SYN_01068"/>
<keyword evidence="2" id="KW-0472">Membrane</keyword>
<keyword evidence="5" id="KW-1185">Reference proteome</keyword>
<dbReference type="Pfam" id="PF04280">
    <property type="entry name" value="Tim44"/>
    <property type="match status" value="1"/>
</dbReference>
<evidence type="ECO:0000256" key="1">
    <source>
        <dbReference type="SAM" id="MobiDB-lite"/>
    </source>
</evidence>
<dbReference type="PANTHER" id="PTHR41542:SF1">
    <property type="entry name" value="BLL5807 PROTEIN"/>
    <property type="match status" value="1"/>
</dbReference>
<proteinExistence type="predicted"/>
<name>Q2LX56_SYNAS</name>
<evidence type="ECO:0000259" key="3">
    <source>
        <dbReference type="SMART" id="SM00978"/>
    </source>
</evidence>
<evidence type="ECO:0000313" key="5">
    <source>
        <dbReference type="Proteomes" id="UP000001933"/>
    </source>
</evidence>
<keyword evidence="2" id="KW-0812">Transmembrane</keyword>
<feature type="compositionally biased region" description="Polar residues" evidence="1">
    <location>
        <begin position="68"/>
        <end position="91"/>
    </location>
</feature>
<keyword evidence="2" id="KW-1133">Transmembrane helix</keyword>
<feature type="transmembrane region" description="Helical" evidence="2">
    <location>
        <begin position="124"/>
        <end position="146"/>
    </location>
</feature>
<dbReference type="Gene3D" id="3.10.450.240">
    <property type="match status" value="1"/>
</dbReference>
<dbReference type="Proteomes" id="UP000001933">
    <property type="component" value="Chromosome"/>
</dbReference>
<dbReference type="STRING" id="56780.SYN_01068"/>
<reference evidence="4 5" key="1">
    <citation type="journal article" date="2007" name="Proc. Natl. Acad. Sci. U.S.A.">
        <title>The genome of Syntrophus aciditrophicus: life at the thermodynamic limit of microbial growth.</title>
        <authorList>
            <person name="McInerney M.J."/>
            <person name="Rohlin L."/>
            <person name="Mouttaki H."/>
            <person name="Kim U."/>
            <person name="Krupp R.S."/>
            <person name="Rios-Hernandez L."/>
            <person name="Sieber J."/>
            <person name="Struchtemeyer C.G."/>
            <person name="Bhattacharyya A."/>
            <person name="Campbell J.W."/>
            <person name="Gunsalus R.P."/>
        </authorList>
    </citation>
    <scope>NUCLEOTIDE SEQUENCE [LARGE SCALE GENOMIC DNA]</scope>
    <source>
        <strain evidence="4 5">SB</strain>
    </source>
</reference>
<protein>
    <submittedName>
        <fullName evidence="4">Transporter</fullName>
    </submittedName>
</protein>
<dbReference type="eggNOG" id="COG4395">
    <property type="taxonomic scope" value="Bacteria"/>
</dbReference>
<dbReference type="InterPro" id="IPR007379">
    <property type="entry name" value="Tim44-like_dom"/>
</dbReference>
<evidence type="ECO:0000313" key="4">
    <source>
        <dbReference type="EMBL" id="ABC78663.1"/>
    </source>
</evidence>
<dbReference type="SMART" id="SM00978">
    <property type="entry name" value="Tim44"/>
    <property type="match status" value="1"/>
</dbReference>
<evidence type="ECO:0000256" key="2">
    <source>
        <dbReference type="SAM" id="Phobius"/>
    </source>
</evidence>
<organism evidence="4 5">
    <name type="scientific">Syntrophus aciditrophicus (strain SB)</name>
    <dbReference type="NCBI Taxonomy" id="56780"/>
    <lineage>
        <taxon>Bacteria</taxon>
        <taxon>Pseudomonadati</taxon>
        <taxon>Thermodesulfobacteriota</taxon>
        <taxon>Syntrophia</taxon>
        <taxon>Syntrophales</taxon>
        <taxon>Syntrophaceae</taxon>
        <taxon>Syntrophus</taxon>
    </lineage>
</organism>
<feature type="compositionally biased region" description="Low complexity" evidence="1">
    <location>
        <begin position="49"/>
        <end position="67"/>
    </location>
</feature>
<dbReference type="EMBL" id="CP000252">
    <property type="protein sequence ID" value="ABC78663.1"/>
    <property type="molecule type" value="Genomic_DNA"/>
</dbReference>
<dbReference type="InterPro" id="IPR032710">
    <property type="entry name" value="NTF2-like_dom_sf"/>
</dbReference>
<dbReference type="AlphaFoldDB" id="Q2LX56"/>
<dbReference type="HOGENOM" id="CLU_066429_1_0_7"/>
<feature type="region of interest" description="Disordered" evidence="1">
    <location>
        <begin position="45"/>
        <end position="92"/>
    </location>
</feature>
<sequence length="338" mass="37174">MFRRERKRRTKMNSCSNRKKGLILLAVFFAMFYFVSLEAEARVGGGRSFGSRGSRSFSSSPGSPSRSYQDSRSYNTPSRPSPYNTTQSQPGGSFMRSLAGGVLGGMAGAFLFRSLGFGGAGGLGGGIGLMDILLIGAILYGIYWFLKKRRQAATAMSSPMAYGGMANRDAFNPGSYAPPIQDIPPASGYEGGGGLDAIRQMDYQFDERRFKDSVLDHFFQIQGAWAGRDMSGVRNLLTDEVCKTIQQDAETLRAKKRINKLDNIAVRSVDITEAWQEGGQDFITVKFYANLLDYTIDEASGEVVSGSRTEPVKFVEFWTFTRPTGNNPWRLSAVNQES</sequence>
<dbReference type="SUPFAM" id="SSF54427">
    <property type="entry name" value="NTF2-like"/>
    <property type="match status" value="1"/>
</dbReference>
<accession>Q2LX56</accession>
<gene>
    <name evidence="4" type="ORF">SYN_01068</name>
</gene>
<dbReference type="PANTHER" id="PTHR41542">
    <property type="entry name" value="BLL5807 PROTEIN"/>
    <property type="match status" value="1"/>
</dbReference>